<feature type="transmembrane region" description="Helical" evidence="6">
    <location>
        <begin position="113"/>
        <end position="134"/>
    </location>
</feature>
<feature type="transmembrane region" description="Helical" evidence="6">
    <location>
        <begin position="298"/>
        <end position="318"/>
    </location>
</feature>
<dbReference type="KEGG" id="aman:B6F84_05095"/>
<evidence type="ECO:0000256" key="2">
    <source>
        <dbReference type="ARBA" id="ARBA00010992"/>
    </source>
</evidence>
<accession>A0A1W6JYW7</accession>
<feature type="transmembrane region" description="Helical" evidence="6">
    <location>
        <begin position="394"/>
        <end position="417"/>
    </location>
</feature>
<dbReference type="PANTHER" id="PTHR48022:SF2">
    <property type="entry name" value="PLASTIDIC GLUCOSE TRANSPORTER 4"/>
    <property type="match status" value="1"/>
</dbReference>
<dbReference type="SUPFAM" id="SSF103473">
    <property type="entry name" value="MFS general substrate transporter"/>
    <property type="match status" value="1"/>
</dbReference>
<feature type="transmembrane region" description="Helical" evidence="6">
    <location>
        <begin position="172"/>
        <end position="191"/>
    </location>
</feature>
<feature type="transmembrane region" description="Helical" evidence="6">
    <location>
        <begin position="423"/>
        <end position="441"/>
    </location>
</feature>
<dbReference type="PANTHER" id="PTHR48022">
    <property type="entry name" value="PLASTIDIC GLUCOSE TRANSPORTER 4"/>
    <property type="match status" value="1"/>
</dbReference>
<evidence type="ECO:0000256" key="4">
    <source>
        <dbReference type="ARBA" id="ARBA00022989"/>
    </source>
</evidence>
<dbReference type="AlphaFoldDB" id="A0A1W6JYW7"/>
<dbReference type="RefSeq" id="WP_148691236.1">
    <property type="nucleotide sequence ID" value="NZ_CP020477.1"/>
</dbReference>
<evidence type="ECO:0000256" key="5">
    <source>
        <dbReference type="ARBA" id="ARBA00023136"/>
    </source>
</evidence>
<name>A0A1W6JYW7_9CREN</name>
<dbReference type="GO" id="GO:0016020">
    <property type="term" value="C:membrane"/>
    <property type="evidence" value="ECO:0007669"/>
    <property type="project" value="UniProtKB-SubCell"/>
</dbReference>
<proteinExistence type="inferred from homology"/>
<keyword evidence="9" id="KW-1185">Reference proteome</keyword>
<dbReference type="Pfam" id="PF00083">
    <property type="entry name" value="Sugar_tr"/>
    <property type="match status" value="1"/>
</dbReference>
<comment type="similarity">
    <text evidence="2">Belongs to the major facilitator superfamily. Sugar transporter (TC 2.A.1.1) family.</text>
</comment>
<dbReference type="InterPro" id="IPR050360">
    <property type="entry name" value="MFS_Sugar_Transporters"/>
</dbReference>
<dbReference type="Gene3D" id="1.20.1250.20">
    <property type="entry name" value="MFS general substrate transporter like domains"/>
    <property type="match status" value="1"/>
</dbReference>
<dbReference type="InterPro" id="IPR005829">
    <property type="entry name" value="Sugar_transporter_CS"/>
</dbReference>
<evidence type="ECO:0000256" key="3">
    <source>
        <dbReference type="ARBA" id="ARBA00022692"/>
    </source>
</evidence>
<feature type="transmembrane region" description="Helical" evidence="6">
    <location>
        <begin position="352"/>
        <end position="374"/>
    </location>
</feature>
<keyword evidence="4 6" id="KW-1133">Transmembrane helix</keyword>
<evidence type="ECO:0000256" key="1">
    <source>
        <dbReference type="ARBA" id="ARBA00004141"/>
    </source>
</evidence>
<dbReference type="PROSITE" id="PS50850">
    <property type="entry name" value="MFS"/>
    <property type="match status" value="1"/>
</dbReference>
<reference evidence="8 9" key="1">
    <citation type="submission" date="2017-03" db="EMBL/GenBank/DDBJ databases">
        <title>Sulfur activation and transportation mechanism of thermophilic Archaea Acidianus manzaensis YN-25.</title>
        <authorList>
            <person name="Ma Y."/>
            <person name="Yang Y."/>
            <person name="Xia J."/>
        </authorList>
    </citation>
    <scope>NUCLEOTIDE SEQUENCE [LARGE SCALE GENOMIC DNA]</scope>
    <source>
        <strain evidence="8 9">YN-25</strain>
    </source>
</reference>
<feature type="transmembrane region" description="Helical" evidence="6">
    <location>
        <begin position="53"/>
        <end position="74"/>
    </location>
</feature>
<dbReference type="GeneID" id="41590272"/>
<feature type="transmembrane region" description="Helical" evidence="6">
    <location>
        <begin position="146"/>
        <end position="166"/>
    </location>
</feature>
<organism evidence="8 9">
    <name type="scientific">Acidianus manzaensis</name>
    <dbReference type="NCBI Taxonomy" id="282676"/>
    <lineage>
        <taxon>Archaea</taxon>
        <taxon>Thermoproteota</taxon>
        <taxon>Thermoprotei</taxon>
        <taxon>Sulfolobales</taxon>
        <taxon>Sulfolobaceae</taxon>
        <taxon>Acidianus</taxon>
    </lineage>
</organism>
<comment type="subcellular location">
    <subcellularLocation>
        <location evidence="1">Membrane</location>
        <topology evidence="1">Multi-pass membrane protein</topology>
    </subcellularLocation>
</comment>
<feature type="domain" description="Major facilitator superfamily (MFS) profile" evidence="7">
    <location>
        <begin position="23"/>
        <end position="445"/>
    </location>
</feature>
<keyword evidence="5 6" id="KW-0472">Membrane</keyword>
<dbReference type="PROSITE" id="PS00216">
    <property type="entry name" value="SUGAR_TRANSPORT_1"/>
    <property type="match status" value="1"/>
</dbReference>
<dbReference type="OrthoDB" id="117970at2157"/>
<evidence type="ECO:0000313" key="9">
    <source>
        <dbReference type="Proteomes" id="UP000193404"/>
    </source>
</evidence>
<protein>
    <recommendedName>
        <fullName evidence="7">Major facilitator superfamily (MFS) profile domain-containing protein</fullName>
    </recommendedName>
</protein>
<sequence>MSYKRAYFPFIDRSNATNLFRLIAISGALGGFAAGYDLGVIGDALNVISIKLTTAEIGVAASGLLLGSIFSSLLAGDISDRLGRKWILVFDAIVFTITPILLAIATFNFLTFLTWRVIEGFALGMDNVLSGIFIGEMVPTPKRNSYVATQQLMTVIAQFGAFWIGYSLTPLKAWQLMFAIGAIPAFIILILRIKIPESPRWLVSKGRLNEAKNVLVKYFHVDVDETDFNNVSNNIISELKNKVGWKDLFSSKFMKYAFIAILAGLFMQFSGINAFVFYSPEIFVNLGYTKVQAAFISGWSTGVALLWPVIPAQFYLINRIGTRKAFLIGSAGMSISGIIGSIFLLLLKGVNLGIATIVTLFVFIFFFEAGYGVALWSFGPEIFPTAIRGRGTSLFMTADSIAGTIVTATFPSMLASIGLAYSIDFYAIITLIAFIFFLKFIPNMKGKPLLEGTETPEEGIKS</sequence>
<dbReference type="InterPro" id="IPR003663">
    <property type="entry name" value="Sugar/inositol_transpt"/>
</dbReference>
<feature type="transmembrane region" description="Helical" evidence="6">
    <location>
        <begin position="256"/>
        <end position="278"/>
    </location>
</feature>
<dbReference type="Proteomes" id="UP000193404">
    <property type="component" value="Chromosome"/>
</dbReference>
<feature type="transmembrane region" description="Helical" evidence="6">
    <location>
        <begin position="86"/>
        <end position="107"/>
    </location>
</feature>
<dbReference type="GO" id="GO:0005351">
    <property type="term" value="F:carbohydrate:proton symporter activity"/>
    <property type="evidence" value="ECO:0007669"/>
    <property type="project" value="TreeGrafter"/>
</dbReference>
<dbReference type="InterPro" id="IPR005828">
    <property type="entry name" value="MFS_sugar_transport-like"/>
</dbReference>
<feature type="transmembrane region" description="Helical" evidence="6">
    <location>
        <begin position="20"/>
        <end position="41"/>
    </location>
</feature>
<keyword evidence="3 6" id="KW-0812">Transmembrane</keyword>
<evidence type="ECO:0000256" key="6">
    <source>
        <dbReference type="SAM" id="Phobius"/>
    </source>
</evidence>
<evidence type="ECO:0000259" key="7">
    <source>
        <dbReference type="PROSITE" id="PS50850"/>
    </source>
</evidence>
<dbReference type="InterPro" id="IPR036259">
    <property type="entry name" value="MFS_trans_sf"/>
</dbReference>
<gene>
    <name evidence="8" type="ORF">B6F84_05095</name>
</gene>
<dbReference type="InterPro" id="IPR020846">
    <property type="entry name" value="MFS_dom"/>
</dbReference>
<evidence type="ECO:0000313" key="8">
    <source>
        <dbReference type="EMBL" id="ARM75466.1"/>
    </source>
</evidence>
<dbReference type="STRING" id="282676.B6F84_05095"/>
<feature type="transmembrane region" description="Helical" evidence="6">
    <location>
        <begin position="325"/>
        <end position="346"/>
    </location>
</feature>
<dbReference type="PROSITE" id="PS00217">
    <property type="entry name" value="SUGAR_TRANSPORT_2"/>
    <property type="match status" value="1"/>
</dbReference>
<dbReference type="EMBL" id="CP020477">
    <property type="protein sequence ID" value="ARM75466.1"/>
    <property type="molecule type" value="Genomic_DNA"/>
</dbReference>
<dbReference type="PRINTS" id="PR00171">
    <property type="entry name" value="SUGRTRNSPORT"/>
</dbReference>